<gene>
    <name evidence="1" type="ORF">Vlu01_49410</name>
</gene>
<protein>
    <recommendedName>
        <fullName evidence="3">DUF1963 domain-containing protein</fullName>
    </recommendedName>
</protein>
<dbReference type="Gene3D" id="2.30.320.10">
    <property type="entry name" value="YwqG-like"/>
    <property type="match status" value="1"/>
</dbReference>
<accession>A0ABQ4J2I5</accession>
<evidence type="ECO:0000313" key="1">
    <source>
        <dbReference type="EMBL" id="GIJ24317.1"/>
    </source>
</evidence>
<dbReference type="SUPFAM" id="SSF103032">
    <property type="entry name" value="Hypothetical protein YwqG"/>
    <property type="match status" value="1"/>
</dbReference>
<keyword evidence="2" id="KW-1185">Reference proteome</keyword>
<reference evidence="1 2" key="1">
    <citation type="submission" date="2021-01" db="EMBL/GenBank/DDBJ databases">
        <title>Whole genome shotgun sequence of Verrucosispora lutea NBRC 106530.</title>
        <authorList>
            <person name="Komaki H."/>
            <person name="Tamura T."/>
        </authorList>
    </citation>
    <scope>NUCLEOTIDE SEQUENCE [LARGE SCALE GENOMIC DNA]</scope>
    <source>
        <strain evidence="1 2">NBRC 106530</strain>
    </source>
</reference>
<organism evidence="1 2">
    <name type="scientific">Micromonospora lutea</name>
    <dbReference type="NCBI Taxonomy" id="419825"/>
    <lineage>
        <taxon>Bacteria</taxon>
        <taxon>Bacillati</taxon>
        <taxon>Actinomycetota</taxon>
        <taxon>Actinomycetes</taxon>
        <taxon>Micromonosporales</taxon>
        <taxon>Micromonosporaceae</taxon>
        <taxon>Micromonospora</taxon>
    </lineage>
</organism>
<evidence type="ECO:0008006" key="3">
    <source>
        <dbReference type="Google" id="ProtNLM"/>
    </source>
</evidence>
<dbReference type="InterPro" id="IPR035948">
    <property type="entry name" value="YwqG-like_sf"/>
</dbReference>
<evidence type="ECO:0000313" key="2">
    <source>
        <dbReference type="Proteomes" id="UP000643165"/>
    </source>
</evidence>
<sequence>MDQRDEFREAARKRDVPEHAIEWWLQLARPVLELHTVCEGPVVGYFGGRPALPEGVEWPDGMTYLASLDLSAIPAGSHDIDLPSDGHLLFFSEPDIAPEAEVIHVPPGTPVTERELEANTYRQECERFPLYGVRGWDFPFRREDSALDIGESRYDEKVFGSIKWHLTGHNDCVGTIGGYADRATGGGEHGLESPETETLLGYLYVDAALGGEGFGRDGTMVGWVLTNDDLAQRRFDRARTVSDFNG</sequence>
<dbReference type="RefSeq" id="WP_204003822.1">
    <property type="nucleotide sequence ID" value="NZ_BOPB01000032.1"/>
</dbReference>
<dbReference type="Pfam" id="PF09234">
    <property type="entry name" value="DUF1963"/>
    <property type="match status" value="1"/>
</dbReference>
<dbReference type="InterPro" id="IPR015315">
    <property type="entry name" value="DUF1963"/>
</dbReference>
<name>A0ABQ4J2I5_9ACTN</name>
<dbReference type="Proteomes" id="UP000643165">
    <property type="component" value="Unassembled WGS sequence"/>
</dbReference>
<proteinExistence type="predicted"/>
<dbReference type="EMBL" id="BOPB01000032">
    <property type="protein sequence ID" value="GIJ24317.1"/>
    <property type="molecule type" value="Genomic_DNA"/>
</dbReference>
<comment type="caution">
    <text evidence="1">The sequence shown here is derived from an EMBL/GenBank/DDBJ whole genome shotgun (WGS) entry which is preliminary data.</text>
</comment>